<gene>
    <name evidence="4" type="primary">LOC101849773</name>
</gene>
<name>A0ABM0JSI7_APLCA</name>
<evidence type="ECO:0000256" key="2">
    <source>
        <dbReference type="SAM" id="Phobius"/>
    </source>
</evidence>
<dbReference type="InterPro" id="IPR024883">
    <property type="entry name" value="Neurensin"/>
</dbReference>
<keyword evidence="2" id="KW-0812">Transmembrane</keyword>
<dbReference type="Pfam" id="PF14927">
    <property type="entry name" value="Neurensin"/>
    <property type="match status" value="1"/>
</dbReference>
<accession>A0ABM0JSI7</accession>
<dbReference type="Proteomes" id="UP000694888">
    <property type="component" value="Unplaced"/>
</dbReference>
<keyword evidence="2" id="KW-1133">Transmembrane helix</keyword>
<sequence length="142" mass="15496">MWIGVILLLFGVIGILIGYLVPPRHVLLDAGDPKGNAYVDEKAQEYNTTLDMCKLTGLIFFCIGGVTLAMALLFPSFLTHYCDEESRGEDPAIKVPLQEDADKGPVSPLQMVIPASSKVKSVQPDKKSEQQMLTQTSSPTDQ</sequence>
<evidence type="ECO:0000256" key="1">
    <source>
        <dbReference type="SAM" id="MobiDB-lite"/>
    </source>
</evidence>
<protein>
    <submittedName>
        <fullName evidence="4">Neurensin-1</fullName>
    </submittedName>
</protein>
<dbReference type="RefSeq" id="XP_005100501.3">
    <property type="nucleotide sequence ID" value="XM_005100444.3"/>
</dbReference>
<dbReference type="GeneID" id="101849773"/>
<keyword evidence="3" id="KW-1185">Reference proteome</keyword>
<dbReference type="PANTHER" id="PTHR14796:SF3">
    <property type="entry name" value="NEURENSIN 1-LIKE-RELATED"/>
    <property type="match status" value="1"/>
</dbReference>
<proteinExistence type="predicted"/>
<feature type="transmembrane region" description="Helical" evidence="2">
    <location>
        <begin position="5"/>
        <end position="22"/>
    </location>
</feature>
<dbReference type="PANTHER" id="PTHR14796">
    <property type="entry name" value="NEURENSIN 1-RELATED"/>
    <property type="match status" value="1"/>
</dbReference>
<keyword evidence="2" id="KW-0472">Membrane</keyword>
<evidence type="ECO:0000313" key="4">
    <source>
        <dbReference type="RefSeq" id="XP_005100501.3"/>
    </source>
</evidence>
<feature type="transmembrane region" description="Helical" evidence="2">
    <location>
        <begin position="58"/>
        <end position="78"/>
    </location>
</feature>
<feature type="compositionally biased region" description="Polar residues" evidence="1">
    <location>
        <begin position="130"/>
        <end position="142"/>
    </location>
</feature>
<evidence type="ECO:0000313" key="3">
    <source>
        <dbReference type="Proteomes" id="UP000694888"/>
    </source>
</evidence>
<reference evidence="4" key="1">
    <citation type="submission" date="2025-08" db="UniProtKB">
        <authorList>
            <consortium name="RefSeq"/>
        </authorList>
    </citation>
    <scope>IDENTIFICATION</scope>
</reference>
<feature type="region of interest" description="Disordered" evidence="1">
    <location>
        <begin position="114"/>
        <end position="142"/>
    </location>
</feature>
<organism evidence="3 4">
    <name type="scientific">Aplysia californica</name>
    <name type="common">California sea hare</name>
    <dbReference type="NCBI Taxonomy" id="6500"/>
    <lineage>
        <taxon>Eukaryota</taxon>
        <taxon>Metazoa</taxon>
        <taxon>Spiralia</taxon>
        <taxon>Lophotrochozoa</taxon>
        <taxon>Mollusca</taxon>
        <taxon>Gastropoda</taxon>
        <taxon>Heterobranchia</taxon>
        <taxon>Euthyneura</taxon>
        <taxon>Tectipleura</taxon>
        <taxon>Aplysiida</taxon>
        <taxon>Aplysioidea</taxon>
        <taxon>Aplysiidae</taxon>
        <taxon>Aplysia</taxon>
    </lineage>
</organism>